<evidence type="ECO:0000313" key="7">
    <source>
        <dbReference type="EMBL" id="CUK10688.1"/>
    </source>
</evidence>
<feature type="domain" description="TonB C-terminal" evidence="6">
    <location>
        <begin position="291"/>
        <end position="377"/>
    </location>
</feature>
<dbReference type="Pfam" id="PF13103">
    <property type="entry name" value="TonB_2"/>
    <property type="match status" value="1"/>
</dbReference>
<name>A0A0P1INT7_9RHOB</name>
<evidence type="ECO:0000256" key="3">
    <source>
        <dbReference type="ARBA" id="ARBA00022989"/>
    </source>
</evidence>
<feature type="region of interest" description="Disordered" evidence="5">
    <location>
        <begin position="116"/>
        <end position="155"/>
    </location>
</feature>
<dbReference type="Proteomes" id="UP000051870">
    <property type="component" value="Unassembled WGS sequence"/>
</dbReference>
<feature type="region of interest" description="Disordered" evidence="5">
    <location>
        <begin position="203"/>
        <end position="263"/>
    </location>
</feature>
<evidence type="ECO:0000256" key="1">
    <source>
        <dbReference type="ARBA" id="ARBA00004167"/>
    </source>
</evidence>
<protein>
    <recommendedName>
        <fullName evidence="6">TonB C-terminal domain-containing protein</fullName>
    </recommendedName>
</protein>
<feature type="compositionally biased region" description="Acidic residues" evidence="5">
    <location>
        <begin position="206"/>
        <end position="233"/>
    </location>
</feature>
<dbReference type="SUPFAM" id="SSF74653">
    <property type="entry name" value="TolA/TonB C-terminal domain"/>
    <property type="match status" value="1"/>
</dbReference>
<gene>
    <name evidence="7" type="ORF">PH7735_03479</name>
</gene>
<proteinExistence type="predicted"/>
<evidence type="ECO:0000256" key="2">
    <source>
        <dbReference type="ARBA" id="ARBA00022692"/>
    </source>
</evidence>
<dbReference type="InterPro" id="IPR037682">
    <property type="entry name" value="TonB_C"/>
</dbReference>
<dbReference type="GO" id="GO:0055085">
    <property type="term" value="P:transmembrane transport"/>
    <property type="evidence" value="ECO:0007669"/>
    <property type="project" value="InterPro"/>
</dbReference>
<evidence type="ECO:0000313" key="8">
    <source>
        <dbReference type="Proteomes" id="UP000051870"/>
    </source>
</evidence>
<sequence>MIRRSLLIAFIALLLSIGGHLLGIGIAVGVDRTAPPPETTGNAVALGNAFEDIAEIVEEAVEPEQAPEPEQEQPVEPVPPPSEATVPETEVLVASENPQESFAPDTGTAQLVEPVPLAGTDGDFVPEPDITEPTAQPDDAEPVPPQNDTPPTLGVETDTVEAVDPVLSQAPTPPVPTEPTEPVEDVIASLPETLLPIAPVTPLSEPETETIADPDPVDPPENAPEEPLEDSAEDAPKPLFPGLDDGFENLRNPTQSIESPLETFKREGSLATVGGFGIQSGSAANSRGPGNADTTNYAGRVLVHLNRTRPVHVKTPGFARVLFEINPDGSLNWVEVIDSSGSADVNRAARIQIQSAAPFPKPPNGVRRQLSFAYRAQ</sequence>
<dbReference type="NCBIfam" id="TIGR01352">
    <property type="entry name" value="tonB_Cterm"/>
    <property type="match status" value="1"/>
</dbReference>
<keyword evidence="8" id="KW-1185">Reference proteome</keyword>
<dbReference type="GeneID" id="83882456"/>
<dbReference type="InterPro" id="IPR006260">
    <property type="entry name" value="TonB/TolA_C"/>
</dbReference>
<dbReference type="RefSeq" id="WP_058312652.1">
    <property type="nucleotide sequence ID" value="NZ_CYTW01000005.1"/>
</dbReference>
<accession>A0A0P1INT7</accession>
<keyword evidence="4" id="KW-0472">Membrane</keyword>
<feature type="region of interest" description="Disordered" evidence="5">
    <location>
        <begin position="62"/>
        <end position="86"/>
    </location>
</feature>
<evidence type="ECO:0000259" key="6">
    <source>
        <dbReference type="PROSITE" id="PS52015"/>
    </source>
</evidence>
<keyword evidence="2" id="KW-0812">Transmembrane</keyword>
<dbReference type="GO" id="GO:0016020">
    <property type="term" value="C:membrane"/>
    <property type="evidence" value="ECO:0007669"/>
    <property type="project" value="UniProtKB-SubCell"/>
</dbReference>
<dbReference type="AlphaFoldDB" id="A0A0P1INT7"/>
<comment type="subcellular location">
    <subcellularLocation>
        <location evidence="1">Membrane</location>
        <topology evidence="1">Single-pass membrane protein</topology>
    </subcellularLocation>
</comment>
<dbReference type="PROSITE" id="PS52015">
    <property type="entry name" value="TONB_CTD"/>
    <property type="match status" value="1"/>
</dbReference>
<evidence type="ECO:0000256" key="5">
    <source>
        <dbReference type="SAM" id="MobiDB-lite"/>
    </source>
</evidence>
<organism evidence="7 8">
    <name type="scientific">Shimia thalassica</name>
    <dbReference type="NCBI Taxonomy" id="1715693"/>
    <lineage>
        <taxon>Bacteria</taxon>
        <taxon>Pseudomonadati</taxon>
        <taxon>Pseudomonadota</taxon>
        <taxon>Alphaproteobacteria</taxon>
        <taxon>Rhodobacterales</taxon>
        <taxon>Roseobacteraceae</taxon>
    </lineage>
</organism>
<feature type="compositionally biased region" description="Acidic residues" evidence="5">
    <location>
        <begin position="62"/>
        <end position="73"/>
    </location>
</feature>
<dbReference type="EMBL" id="CYTW01000005">
    <property type="protein sequence ID" value="CUK10688.1"/>
    <property type="molecule type" value="Genomic_DNA"/>
</dbReference>
<dbReference type="Gene3D" id="3.30.1150.10">
    <property type="match status" value="1"/>
</dbReference>
<evidence type="ECO:0000256" key="4">
    <source>
        <dbReference type="ARBA" id="ARBA00023136"/>
    </source>
</evidence>
<keyword evidence="3" id="KW-1133">Transmembrane helix</keyword>
<dbReference type="STRING" id="1715693.PH7735_03479"/>
<reference evidence="8" key="1">
    <citation type="submission" date="2015-09" db="EMBL/GenBank/DDBJ databases">
        <authorList>
            <person name="Rodrigo-Torres Lidia"/>
            <person name="Arahal R.David."/>
        </authorList>
    </citation>
    <scope>NUCLEOTIDE SEQUENCE [LARGE SCALE GENOMIC DNA]</scope>
    <source>
        <strain evidence="8">CECT 7735</strain>
    </source>
</reference>